<reference evidence="5 6" key="1">
    <citation type="submission" date="2016-05" db="EMBL/GenBank/DDBJ databases">
        <authorList>
            <person name="Ramsay J.P."/>
        </authorList>
    </citation>
    <scope>NUCLEOTIDE SEQUENCE [LARGE SCALE GENOMIC DNA]</scope>
    <source>
        <strain evidence="5 6">NZP2042</strain>
    </source>
</reference>
<dbReference type="PANTHER" id="PTHR42790">
    <property type="entry name" value="AMINOTRANSFERASE"/>
    <property type="match status" value="1"/>
</dbReference>
<dbReference type="GO" id="GO:0008483">
    <property type="term" value="F:transaminase activity"/>
    <property type="evidence" value="ECO:0007669"/>
    <property type="project" value="UniProtKB-KW"/>
</dbReference>
<sequence length="120" mass="13364">MLDAMNAGLPERIQPQILALYRARRDALCEAMEGHLGSLFAWEKPQGGMFVWATARNPSLDTDELMRLGLEEGVCVTLSSVFDVTGEDRRAIRVNFTLNAPERLHEGVRRLAAAARRLGQ</sequence>
<dbReference type="InterPro" id="IPR015424">
    <property type="entry name" value="PyrdxlP-dep_Trfase"/>
</dbReference>
<dbReference type="EMBL" id="LYTK01000003">
    <property type="protein sequence ID" value="OBQ70593.1"/>
    <property type="molecule type" value="Genomic_DNA"/>
</dbReference>
<evidence type="ECO:0000313" key="6">
    <source>
        <dbReference type="Proteomes" id="UP000093737"/>
    </source>
</evidence>
<comment type="caution">
    <text evidence="5">The sequence shown here is derived from an EMBL/GenBank/DDBJ whole genome shotgun (WGS) entry which is preliminary data.</text>
</comment>
<dbReference type="AlphaFoldDB" id="A0AA91F648"/>
<evidence type="ECO:0000313" key="5">
    <source>
        <dbReference type="EMBL" id="OBQ70593.1"/>
    </source>
</evidence>
<dbReference type="GO" id="GO:1901605">
    <property type="term" value="P:alpha-amino acid metabolic process"/>
    <property type="evidence" value="ECO:0007669"/>
    <property type="project" value="TreeGrafter"/>
</dbReference>
<comment type="cofactor">
    <cofactor evidence="1">
        <name>pyridoxal 5'-phosphate</name>
        <dbReference type="ChEBI" id="CHEBI:597326"/>
    </cofactor>
</comment>
<evidence type="ECO:0000256" key="3">
    <source>
        <dbReference type="ARBA" id="ARBA00022679"/>
    </source>
</evidence>
<evidence type="ECO:0000256" key="1">
    <source>
        <dbReference type="ARBA" id="ARBA00001933"/>
    </source>
</evidence>
<evidence type="ECO:0008006" key="7">
    <source>
        <dbReference type="Google" id="ProtNLM"/>
    </source>
</evidence>
<organism evidence="5 6">
    <name type="scientific">Rhizobium loti</name>
    <name type="common">Mesorhizobium loti</name>
    <dbReference type="NCBI Taxonomy" id="381"/>
    <lineage>
        <taxon>Bacteria</taxon>
        <taxon>Pseudomonadati</taxon>
        <taxon>Pseudomonadota</taxon>
        <taxon>Alphaproteobacteria</taxon>
        <taxon>Hyphomicrobiales</taxon>
        <taxon>Phyllobacteriaceae</taxon>
        <taxon>Mesorhizobium</taxon>
    </lineage>
</organism>
<name>A0AA91F648_RHILI</name>
<keyword evidence="3" id="KW-0808">Transferase</keyword>
<accession>A0AA91F648</accession>
<dbReference type="InterPro" id="IPR050859">
    <property type="entry name" value="Class-I_PLP-dep_aminotransf"/>
</dbReference>
<dbReference type="Gene3D" id="3.90.1150.10">
    <property type="entry name" value="Aspartate Aminotransferase, domain 1"/>
    <property type="match status" value="1"/>
</dbReference>
<keyword evidence="2" id="KW-0032">Aminotransferase</keyword>
<dbReference type="PANTHER" id="PTHR42790:SF19">
    <property type="entry name" value="KYNURENINE_ALPHA-AMINOADIPATE AMINOTRANSFERASE, MITOCHONDRIAL"/>
    <property type="match status" value="1"/>
</dbReference>
<dbReference type="Proteomes" id="UP000093737">
    <property type="component" value="Unassembled WGS sequence"/>
</dbReference>
<gene>
    <name evidence="5" type="ORF">A8145_28335</name>
</gene>
<evidence type="ECO:0000256" key="4">
    <source>
        <dbReference type="ARBA" id="ARBA00022898"/>
    </source>
</evidence>
<proteinExistence type="predicted"/>
<evidence type="ECO:0000256" key="2">
    <source>
        <dbReference type="ARBA" id="ARBA00022576"/>
    </source>
</evidence>
<dbReference type="InterPro" id="IPR015422">
    <property type="entry name" value="PyrdxlP-dep_Trfase_small"/>
</dbReference>
<keyword evidence="4" id="KW-0663">Pyridoxal phosphate</keyword>
<protein>
    <recommendedName>
        <fullName evidence="7">Aminotransferase class I/classII domain-containing protein</fullName>
    </recommendedName>
</protein>
<dbReference type="SUPFAM" id="SSF53383">
    <property type="entry name" value="PLP-dependent transferases"/>
    <property type="match status" value="1"/>
</dbReference>